<comment type="caution">
    <text evidence="1">The sequence shown here is derived from an EMBL/GenBank/DDBJ whole genome shotgun (WGS) entry which is preliminary data.</text>
</comment>
<accession>A0A0D2JWV7</accession>
<evidence type="ECO:0000313" key="2">
    <source>
        <dbReference type="Proteomes" id="UP000032233"/>
    </source>
</evidence>
<dbReference type="STRING" id="1429043.X474_10835"/>
<dbReference type="InParanoid" id="A0A0D2JWV7"/>
<organism evidence="1 2">
    <name type="scientific">Dethiosulfatarculus sandiegensis</name>
    <dbReference type="NCBI Taxonomy" id="1429043"/>
    <lineage>
        <taxon>Bacteria</taxon>
        <taxon>Pseudomonadati</taxon>
        <taxon>Thermodesulfobacteriota</taxon>
        <taxon>Desulfarculia</taxon>
        <taxon>Desulfarculales</taxon>
        <taxon>Desulfarculaceae</taxon>
        <taxon>Dethiosulfatarculus</taxon>
    </lineage>
</organism>
<protein>
    <submittedName>
        <fullName evidence="1">Uncharacterized protein</fullName>
    </submittedName>
</protein>
<dbReference type="AlphaFoldDB" id="A0A0D2JWV7"/>
<name>A0A0D2JWV7_9BACT</name>
<gene>
    <name evidence="1" type="ORF">X474_10835</name>
</gene>
<dbReference type="Proteomes" id="UP000032233">
    <property type="component" value="Unassembled WGS sequence"/>
</dbReference>
<proteinExistence type="predicted"/>
<keyword evidence="2" id="KW-1185">Reference proteome</keyword>
<evidence type="ECO:0000313" key="1">
    <source>
        <dbReference type="EMBL" id="KIX14025.1"/>
    </source>
</evidence>
<dbReference type="EMBL" id="AZAC01000013">
    <property type="protein sequence ID" value="KIX14025.1"/>
    <property type="molecule type" value="Genomic_DNA"/>
</dbReference>
<reference evidence="1 2" key="1">
    <citation type="submission" date="2013-11" db="EMBL/GenBank/DDBJ databases">
        <title>Metagenomic analysis of a methanogenic consortium involved in long chain n-alkane degradation.</title>
        <authorList>
            <person name="Davidova I.A."/>
            <person name="Callaghan A.V."/>
            <person name="Wawrik B."/>
            <person name="Pruitt S."/>
            <person name="Marks C."/>
            <person name="Duncan K.E."/>
            <person name="Suflita J.M."/>
        </authorList>
    </citation>
    <scope>NUCLEOTIDE SEQUENCE [LARGE SCALE GENOMIC DNA]</scope>
    <source>
        <strain evidence="1 2">SPR</strain>
    </source>
</reference>
<sequence>MVFQWCFFGFFVPLRVGVEIEKSGEVVVSFDENLMLT</sequence>